<feature type="compositionally biased region" description="Polar residues" evidence="2">
    <location>
        <begin position="102"/>
        <end position="112"/>
    </location>
</feature>
<reference evidence="4 5" key="1">
    <citation type="submission" date="2016-09" db="EMBL/GenBank/DDBJ databases">
        <title>Extensive genetic diversity and differential bi-allelic expression allows diatom success in the polar Southern Ocean.</title>
        <authorList>
            <consortium name="DOE Joint Genome Institute"/>
            <person name="Mock T."/>
            <person name="Otillar R.P."/>
            <person name="Strauss J."/>
            <person name="Dupont C."/>
            <person name="Frickenhaus S."/>
            <person name="Maumus F."/>
            <person name="Mcmullan M."/>
            <person name="Sanges R."/>
            <person name="Schmutz J."/>
            <person name="Toseland A."/>
            <person name="Valas R."/>
            <person name="Veluchamy A."/>
            <person name="Ward B.J."/>
            <person name="Allen A."/>
            <person name="Barry K."/>
            <person name="Falciatore A."/>
            <person name="Ferrante M."/>
            <person name="Fortunato A.E."/>
            <person name="Gloeckner G."/>
            <person name="Gruber A."/>
            <person name="Hipkin R."/>
            <person name="Janech M."/>
            <person name="Kroth P."/>
            <person name="Leese F."/>
            <person name="Lindquist E."/>
            <person name="Lyon B.R."/>
            <person name="Martin J."/>
            <person name="Mayer C."/>
            <person name="Parker M."/>
            <person name="Quesneville H."/>
            <person name="Raymond J."/>
            <person name="Uhlig C."/>
            <person name="Valentin K.U."/>
            <person name="Worden A.Z."/>
            <person name="Armbrust E.V."/>
            <person name="Bowler C."/>
            <person name="Green B."/>
            <person name="Moulton V."/>
            <person name="Van Oosterhout C."/>
            <person name="Grigoriev I."/>
        </authorList>
    </citation>
    <scope>NUCLEOTIDE SEQUENCE [LARGE SCALE GENOMIC DNA]</scope>
    <source>
        <strain evidence="4 5">CCMP1102</strain>
    </source>
</reference>
<proteinExistence type="predicted"/>
<dbReference type="AlphaFoldDB" id="A0A1E7FR79"/>
<evidence type="ECO:0000259" key="3">
    <source>
        <dbReference type="PROSITE" id="PS50118"/>
    </source>
</evidence>
<sequence>MSSPAADDTALEAAKDRAIAILIDSDVALQESLTELQRARELAGRAGLSIESHIVKPIETITTDSAGGSSNNSNSNNSAIYIGNTTTTTTTTGNAANCYPPTDSNNTTGGHSNTDHVVASTGDDRLDLIAELKRNLLRRHRAMQPEQRGEDRWDKPRALGERRRRINREQDINESYPNEPPFTGWMVFVGQMTTKIRHDRPDERHDQSKVLQEIGKIWRVGMSAEDREYYARFAKDARKEFNLQVIEFRSTGACQPSKHFAPLDNSNIWIRKDCPNPLENEILSYETIRFPKRPPEFEEAYEEREVRSILKRKLKEKGLMEEDGKTWKKSVDFEALVEREKIKRLKTASPNISLGPTES</sequence>
<protein>
    <recommendedName>
        <fullName evidence="3">HMG box domain-containing protein</fullName>
    </recommendedName>
</protein>
<dbReference type="EMBL" id="KV784354">
    <property type="protein sequence ID" value="OEU20615.1"/>
    <property type="molecule type" value="Genomic_DNA"/>
</dbReference>
<evidence type="ECO:0000256" key="2">
    <source>
        <dbReference type="SAM" id="MobiDB-lite"/>
    </source>
</evidence>
<evidence type="ECO:0000313" key="5">
    <source>
        <dbReference type="Proteomes" id="UP000095751"/>
    </source>
</evidence>
<feature type="region of interest" description="Disordered" evidence="2">
    <location>
        <begin position="93"/>
        <end position="114"/>
    </location>
</feature>
<name>A0A1E7FR79_9STRA</name>
<keyword evidence="5" id="KW-1185">Reference proteome</keyword>
<organism evidence="4 5">
    <name type="scientific">Fragilariopsis cylindrus CCMP1102</name>
    <dbReference type="NCBI Taxonomy" id="635003"/>
    <lineage>
        <taxon>Eukaryota</taxon>
        <taxon>Sar</taxon>
        <taxon>Stramenopiles</taxon>
        <taxon>Ochrophyta</taxon>
        <taxon>Bacillariophyta</taxon>
        <taxon>Bacillariophyceae</taxon>
        <taxon>Bacillariophycidae</taxon>
        <taxon>Bacillariales</taxon>
        <taxon>Bacillariaceae</taxon>
        <taxon>Fragilariopsis</taxon>
    </lineage>
</organism>
<dbReference type="PROSITE" id="PS50118">
    <property type="entry name" value="HMG_BOX_2"/>
    <property type="match status" value="1"/>
</dbReference>
<accession>A0A1E7FR79</accession>
<gene>
    <name evidence="4" type="ORF">FRACYDRAFT_234248</name>
</gene>
<dbReference type="InterPro" id="IPR036910">
    <property type="entry name" value="HMG_box_dom_sf"/>
</dbReference>
<dbReference type="SUPFAM" id="SSF47095">
    <property type="entry name" value="HMG-box"/>
    <property type="match status" value="1"/>
</dbReference>
<dbReference type="InterPro" id="IPR009071">
    <property type="entry name" value="HMG_box_dom"/>
</dbReference>
<dbReference type="GO" id="GO:0003677">
    <property type="term" value="F:DNA binding"/>
    <property type="evidence" value="ECO:0007669"/>
    <property type="project" value="UniProtKB-UniRule"/>
</dbReference>
<dbReference type="KEGG" id="fcy:FRACYDRAFT_234248"/>
<dbReference type="OrthoDB" id="45582at2759"/>
<feature type="domain" description="HMG box" evidence="3">
    <location>
        <begin position="178"/>
        <end position="249"/>
    </location>
</feature>
<evidence type="ECO:0000313" key="4">
    <source>
        <dbReference type="EMBL" id="OEU20615.1"/>
    </source>
</evidence>
<dbReference type="InParanoid" id="A0A1E7FR79"/>
<keyword evidence="1" id="KW-0539">Nucleus</keyword>
<dbReference type="GO" id="GO:0005634">
    <property type="term" value="C:nucleus"/>
    <property type="evidence" value="ECO:0007669"/>
    <property type="project" value="UniProtKB-UniRule"/>
</dbReference>
<keyword evidence="1" id="KW-0238">DNA-binding</keyword>
<feature type="DNA-binding region" description="HMG box" evidence="1">
    <location>
        <begin position="178"/>
        <end position="249"/>
    </location>
</feature>
<dbReference type="Gene3D" id="1.10.30.10">
    <property type="entry name" value="High mobility group box domain"/>
    <property type="match status" value="1"/>
</dbReference>
<evidence type="ECO:0000256" key="1">
    <source>
        <dbReference type="PROSITE-ProRule" id="PRU00267"/>
    </source>
</evidence>
<dbReference type="Proteomes" id="UP000095751">
    <property type="component" value="Unassembled WGS sequence"/>
</dbReference>